<dbReference type="Proteomes" id="UP001556040">
    <property type="component" value="Unassembled WGS sequence"/>
</dbReference>
<keyword evidence="4" id="KW-1185">Reference proteome</keyword>
<dbReference type="EMBL" id="JBFMIA010000028">
    <property type="protein sequence ID" value="MEW9503258.1"/>
    <property type="molecule type" value="Genomic_DNA"/>
</dbReference>
<dbReference type="PANTHER" id="PTHR32022:SF10">
    <property type="entry name" value="D-GLUTAMATE CYCLASE, MITOCHONDRIAL"/>
    <property type="match status" value="1"/>
</dbReference>
<dbReference type="InterPro" id="IPR038021">
    <property type="entry name" value="Putative_hydro-lyase"/>
</dbReference>
<dbReference type="Gene3D" id="3.30.2040.10">
    <property type="entry name" value="PSTPO5379-like domain"/>
    <property type="match status" value="1"/>
</dbReference>
<dbReference type="Pfam" id="PF07286">
    <property type="entry name" value="D-Glu_cyclase"/>
    <property type="match status" value="1"/>
</dbReference>
<dbReference type="InterPro" id="IPR009906">
    <property type="entry name" value="D-Glu_cyclase"/>
</dbReference>
<dbReference type="NCBIfam" id="NF003969">
    <property type="entry name" value="PRK05463.1"/>
    <property type="match status" value="1"/>
</dbReference>
<dbReference type="Gene3D" id="3.40.1640.10">
    <property type="entry name" value="PSTPO5379-like"/>
    <property type="match status" value="1"/>
</dbReference>
<dbReference type="RefSeq" id="WP_367780746.1">
    <property type="nucleotide sequence ID" value="NZ_JBFMIA010000028.1"/>
</dbReference>
<dbReference type="SUPFAM" id="SSF160920">
    <property type="entry name" value="PSTPO5379-like"/>
    <property type="match status" value="1"/>
</dbReference>
<name>A0ABV3Q917_9BACL</name>
<evidence type="ECO:0000256" key="2">
    <source>
        <dbReference type="ARBA" id="ARBA00023239"/>
    </source>
</evidence>
<sequence length="255" mass="28766">MSKLLSPKEMRLRFRENKDVISTSGLCDGYLQANMIILPAEYAFEFLLFCHRNPIPCPIVDVIEQGEGSPSIADADIRTDIPKYRIYKNGELVDEVLDIKAYWRDDFVTFLLGCSFTFEKALNEAGISLLHQEMNKVVPMYQTNIKCRNAGRFHGSMVVSMRAIKKDLVEQVIAITEKFPHAHGGPVHIGDPSKIGINDLSMPDYGEFTPFSTEEMVPVFWACGVTPQYVGLQVKPSIMITHAPGYMLITDRKED</sequence>
<dbReference type="PANTHER" id="PTHR32022">
    <property type="entry name" value="D-GLUTAMATE CYCLASE, MITOCHONDRIAL"/>
    <property type="match status" value="1"/>
</dbReference>
<comment type="similarity">
    <text evidence="1">Belongs to the D-glutamate cyclase family.</text>
</comment>
<comment type="caution">
    <text evidence="3">The sequence shown here is derived from an EMBL/GenBank/DDBJ whole genome shotgun (WGS) entry which is preliminary data.</text>
</comment>
<dbReference type="InterPro" id="IPR016938">
    <property type="entry name" value="UPF0317"/>
</dbReference>
<evidence type="ECO:0000256" key="1">
    <source>
        <dbReference type="ARBA" id="ARBA00007896"/>
    </source>
</evidence>
<keyword evidence="2" id="KW-0456">Lyase</keyword>
<accession>A0ABV3Q917</accession>
<protein>
    <submittedName>
        <fullName evidence="3">Hydro-lyase</fullName>
    </submittedName>
</protein>
<gene>
    <name evidence="3" type="ORF">AB1471_15885</name>
</gene>
<proteinExistence type="inferred from homology"/>
<evidence type="ECO:0000313" key="3">
    <source>
        <dbReference type="EMBL" id="MEW9503258.1"/>
    </source>
</evidence>
<organism evidence="3 4">
    <name type="scientific">Jeotgalibacillus marinus</name>
    <dbReference type="NCBI Taxonomy" id="86667"/>
    <lineage>
        <taxon>Bacteria</taxon>
        <taxon>Bacillati</taxon>
        <taxon>Bacillota</taxon>
        <taxon>Bacilli</taxon>
        <taxon>Bacillales</taxon>
        <taxon>Caryophanaceae</taxon>
        <taxon>Jeotgalibacillus</taxon>
    </lineage>
</organism>
<dbReference type="PIRSF" id="PIRSF029755">
    <property type="entry name" value="UCP029755"/>
    <property type="match status" value="1"/>
</dbReference>
<evidence type="ECO:0000313" key="4">
    <source>
        <dbReference type="Proteomes" id="UP001556040"/>
    </source>
</evidence>
<reference evidence="3 4" key="1">
    <citation type="journal article" date="1979" name="Int. J. Syst. Evol. Microbiol.">
        <title>Bacillus globisporus subsp. marinus subsp. nov.</title>
        <authorList>
            <person name="Liu H."/>
        </authorList>
    </citation>
    <scope>NUCLEOTIDE SEQUENCE [LARGE SCALE GENOMIC DNA]</scope>
    <source>
        <strain evidence="3 4">DSM 1297</strain>
    </source>
</reference>